<evidence type="ECO:0008006" key="6">
    <source>
        <dbReference type="Google" id="ProtNLM"/>
    </source>
</evidence>
<dbReference type="PROSITE" id="PS51283">
    <property type="entry name" value="DUSP"/>
    <property type="match status" value="1"/>
</dbReference>
<sequence length="750" mass="84503">MTMIPEEEKRIVSVLTTESNKKERDSFFVISKSWYSSWESYVEQQPSESPRPGPINNHHIIEETGTPPQLRRLLVEGKDYVLVPQQVWKRLFEWYNGGPQIRGDLISFFLSDGSDEEDVTGIWLAKQASIRELYDKVCAIKKVSQEKARIWDYSYMRKVKRLSDKTLEESGLLMEQDILLEVAGSSSSSSQYAMSSAGTIVGKGKRGGLAGLANLGNTYFMNSALQCLAHTPPILEYFLQANLSGMSGELAKAFGELLKDLWCPGRNEVAPRFFKTKIERYAPQFSGYNQQDAHELLLFLLQGLHHDLNDSVIVNACEGQYKSTLVCPVCGKMSSTFEPFNCLSLQLPLTRSITVTVFSSDGSHPPMSYNVIVPRRGSCGDLIAALRTACCLSDDESLLLAKVYEHKISRYFENTLESLSVIRDEDHIVAYRMDESESGNAKLEILHGRQGRAVLESVNVRDVNFFGTPFVTCVNTEQPLSGYDIDAIISVFLFPLQRVKADAAASAADDASDGELSFRIFLTDERYLDFKPFRSDSSVNPPGLVTRILVEWSDDEHAKYDASYLRDLPEVYRTSFFEEKTKQEAISLFSCLDAYLAEEPLGPEWACPECKENRQANKKLDLWKLPDILVFHLARLTRSKYFSRKIDALVNFPINDLDLSKYVKSENGVSCLYELYAVTNHHGGIGAGVAHFTAYAKLVEDNKWYHFNDSHVSAMNESEVESSAAYVLFYRRVGSETKTQSAEVLMTDVD</sequence>
<dbReference type="SMART" id="SM00695">
    <property type="entry name" value="DUSP"/>
    <property type="match status" value="1"/>
</dbReference>
<protein>
    <recommendedName>
        <fullName evidence="6">Ubiquitinyl hydrolase 1</fullName>
    </recommendedName>
</protein>
<comment type="function">
    <text evidence="1">Recognizes and hydrolyzes the peptide bond at the C-terminal Gly of ubiquitin. Involved in the processing of poly-ubiquitin precursors as well as that of ubiquitinated proteins.</text>
</comment>
<dbReference type="GO" id="GO:0016579">
    <property type="term" value="P:protein deubiquitination"/>
    <property type="evidence" value="ECO:0007669"/>
    <property type="project" value="InterPro"/>
</dbReference>
<evidence type="ECO:0000259" key="2">
    <source>
        <dbReference type="PROSITE" id="PS50235"/>
    </source>
</evidence>
<dbReference type="AlphaFoldDB" id="A0A8X7VJE2"/>
<dbReference type="InterPro" id="IPR028889">
    <property type="entry name" value="USP"/>
</dbReference>
<dbReference type="SUPFAM" id="SSF54001">
    <property type="entry name" value="Cysteine proteinases"/>
    <property type="match status" value="1"/>
</dbReference>
<dbReference type="SUPFAM" id="SSF143791">
    <property type="entry name" value="DUSP-like"/>
    <property type="match status" value="1"/>
</dbReference>
<proteinExistence type="predicted"/>
<dbReference type="InterPro" id="IPR001394">
    <property type="entry name" value="Peptidase_C19_UCH"/>
</dbReference>
<comment type="caution">
    <text evidence="4">The sequence shown here is derived from an EMBL/GenBank/DDBJ whole genome shotgun (WGS) entry which is preliminary data.</text>
</comment>
<dbReference type="Proteomes" id="UP000886595">
    <property type="component" value="Unassembled WGS sequence"/>
</dbReference>
<dbReference type="PANTHER" id="PTHR21646">
    <property type="entry name" value="UBIQUITIN CARBOXYL-TERMINAL HYDROLASE"/>
    <property type="match status" value="1"/>
</dbReference>
<feature type="domain" description="DUSP" evidence="3">
    <location>
        <begin position="3"/>
        <end position="106"/>
    </location>
</feature>
<dbReference type="GO" id="GO:0004843">
    <property type="term" value="F:cysteine-type deubiquitinase activity"/>
    <property type="evidence" value="ECO:0007669"/>
    <property type="project" value="InterPro"/>
</dbReference>
<evidence type="ECO:0000259" key="3">
    <source>
        <dbReference type="PROSITE" id="PS51283"/>
    </source>
</evidence>
<name>A0A8X7VJE2_BRACI</name>
<accession>A0A8X7VJE2</accession>
<dbReference type="Pfam" id="PF06337">
    <property type="entry name" value="DUSP"/>
    <property type="match status" value="1"/>
</dbReference>
<dbReference type="Pfam" id="PF00443">
    <property type="entry name" value="UCH"/>
    <property type="match status" value="1"/>
</dbReference>
<dbReference type="CDD" id="cd02674">
    <property type="entry name" value="Peptidase_C19R"/>
    <property type="match status" value="1"/>
</dbReference>
<dbReference type="EMBL" id="JAAMPC010000005">
    <property type="protein sequence ID" value="KAG2312332.1"/>
    <property type="molecule type" value="Genomic_DNA"/>
</dbReference>
<dbReference type="Gene3D" id="3.30.2230.10">
    <property type="entry name" value="DUSP-like"/>
    <property type="match status" value="1"/>
</dbReference>
<evidence type="ECO:0000313" key="5">
    <source>
        <dbReference type="Proteomes" id="UP000886595"/>
    </source>
</evidence>
<dbReference type="OrthoDB" id="292964at2759"/>
<dbReference type="InterPro" id="IPR006615">
    <property type="entry name" value="Pept_C19_DUSP"/>
</dbReference>
<dbReference type="Gene3D" id="3.10.20.90">
    <property type="entry name" value="Phosphatidylinositol 3-kinase Catalytic Subunit, Chain A, domain 1"/>
    <property type="match status" value="1"/>
</dbReference>
<evidence type="ECO:0000256" key="1">
    <source>
        <dbReference type="ARBA" id="ARBA00037450"/>
    </source>
</evidence>
<dbReference type="InterPro" id="IPR035927">
    <property type="entry name" value="DUSP-like_sf"/>
</dbReference>
<dbReference type="Gene3D" id="3.90.70.10">
    <property type="entry name" value="Cysteine proteinases"/>
    <property type="match status" value="2"/>
</dbReference>
<dbReference type="PANTHER" id="PTHR21646:SF46">
    <property type="entry name" value="UBIQUITIN CARBOXYL-TERMINAL HYDROLASE"/>
    <property type="match status" value="1"/>
</dbReference>
<organism evidence="4 5">
    <name type="scientific">Brassica carinata</name>
    <name type="common">Ethiopian mustard</name>
    <name type="synonym">Abyssinian cabbage</name>
    <dbReference type="NCBI Taxonomy" id="52824"/>
    <lineage>
        <taxon>Eukaryota</taxon>
        <taxon>Viridiplantae</taxon>
        <taxon>Streptophyta</taxon>
        <taxon>Embryophyta</taxon>
        <taxon>Tracheophyta</taxon>
        <taxon>Spermatophyta</taxon>
        <taxon>Magnoliopsida</taxon>
        <taxon>eudicotyledons</taxon>
        <taxon>Gunneridae</taxon>
        <taxon>Pentapetalae</taxon>
        <taxon>rosids</taxon>
        <taxon>malvids</taxon>
        <taxon>Brassicales</taxon>
        <taxon>Brassicaceae</taxon>
        <taxon>Brassiceae</taxon>
        <taxon>Brassica</taxon>
    </lineage>
</organism>
<gene>
    <name evidence="4" type="ORF">Bca52824_023889</name>
</gene>
<dbReference type="InterPro" id="IPR050185">
    <property type="entry name" value="Ub_carboxyl-term_hydrolase"/>
</dbReference>
<keyword evidence="5" id="KW-1185">Reference proteome</keyword>
<dbReference type="PROSITE" id="PS50235">
    <property type="entry name" value="USP_3"/>
    <property type="match status" value="1"/>
</dbReference>
<dbReference type="InterPro" id="IPR038765">
    <property type="entry name" value="Papain-like_cys_pep_sf"/>
</dbReference>
<reference evidence="4 5" key="1">
    <citation type="submission" date="2020-02" db="EMBL/GenBank/DDBJ databases">
        <authorList>
            <person name="Ma Q."/>
            <person name="Huang Y."/>
            <person name="Song X."/>
            <person name="Pei D."/>
        </authorList>
    </citation>
    <scope>NUCLEOTIDE SEQUENCE [LARGE SCALE GENOMIC DNA]</scope>
    <source>
        <strain evidence="4">Sxm20200214</strain>
        <tissue evidence="4">Leaf</tissue>
    </source>
</reference>
<feature type="domain" description="USP" evidence="2">
    <location>
        <begin position="210"/>
        <end position="733"/>
    </location>
</feature>
<evidence type="ECO:0000313" key="4">
    <source>
        <dbReference type="EMBL" id="KAG2312332.1"/>
    </source>
</evidence>